<sequence>ATLGFGMIVHIVLNEEVELTGGPSGLVGISGLGIGNFQISSPFAWYYLVWGCVATVMLFSLNLVRSRIGRAFLAIHADERAAQAMGVDVSSYKVKVFVLSALLASFAGSLYAHYVEFLNPGSFGLMWSIKFVLMVMVGGIQNLWGAVIGTVFLTFLSNEWLHFLADFEVLIYGLILLVIAMFIPQGLVTVVATKLLKKGLRDGA</sequence>
<organism evidence="7">
    <name type="scientific">Thermodesulforhabdus norvegica</name>
    <dbReference type="NCBI Taxonomy" id="39841"/>
    <lineage>
        <taxon>Bacteria</taxon>
        <taxon>Pseudomonadati</taxon>
        <taxon>Thermodesulfobacteriota</taxon>
        <taxon>Syntrophobacteria</taxon>
        <taxon>Syntrophobacterales</taxon>
        <taxon>Thermodesulforhabdaceae</taxon>
        <taxon>Thermodesulforhabdus</taxon>
    </lineage>
</organism>
<comment type="subcellular location">
    <subcellularLocation>
        <location evidence="1">Cell membrane</location>
        <topology evidence="1">Multi-pass membrane protein</topology>
    </subcellularLocation>
</comment>
<dbReference type="PANTHER" id="PTHR30482:SF18">
    <property type="entry name" value="BRANCHED AMINO ACID TRANSPORT SYSTEM PERMEASE"/>
    <property type="match status" value="1"/>
</dbReference>
<dbReference type="AlphaFoldDB" id="A0A7C0WS31"/>
<feature type="transmembrane region" description="Helical" evidence="6">
    <location>
        <begin position="169"/>
        <end position="192"/>
    </location>
</feature>
<dbReference type="GO" id="GO:0015658">
    <property type="term" value="F:branched-chain amino acid transmembrane transporter activity"/>
    <property type="evidence" value="ECO:0007669"/>
    <property type="project" value="InterPro"/>
</dbReference>
<evidence type="ECO:0000256" key="3">
    <source>
        <dbReference type="ARBA" id="ARBA00022692"/>
    </source>
</evidence>
<dbReference type="GO" id="GO:0005886">
    <property type="term" value="C:plasma membrane"/>
    <property type="evidence" value="ECO:0007669"/>
    <property type="project" value="UniProtKB-SubCell"/>
</dbReference>
<keyword evidence="2" id="KW-1003">Cell membrane</keyword>
<evidence type="ECO:0000256" key="2">
    <source>
        <dbReference type="ARBA" id="ARBA00022475"/>
    </source>
</evidence>
<dbReference type="InterPro" id="IPR001851">
    <property type="entry name" value="ABC_transp_permease"/>
</dbReference>
<evidence type="ECO:0000313" key="7">
    <source>
        <dbReference type="EMBL" id="HDL90014.1"/>
    </source>
</evidence>
<name>A0A7C0WS31_9BACT</name>
<keyword evidence="4 6" id="KW-1133">Transmembrane helix</keyword>
<evidence type="ECO:0000256" key="1">
    <source>
        <dbReference type="ARBA" id="ARBA00004651"/>
    </source>
</evidence>
<evidence type="ECO:0000256" key="5">
    <source>
        <dbReference type="ARBA" id="ARBA00023136"/>
    </source>
</evidence>
<dbReference type="Proteomes" id="UP000886355">
    <property type="component" value="Unassembled WGS sequence"/>
</dbReference>
<comment type="caution">
    <text evidence="7">The sequence shown here is derived from an EMBL/GenBank/DDBJ whole genome shotgun (WGS) entry which is preliminary data.</text>
</comment>
<evidence type="ECO:0000256" key="4">
    <source>
        <dbReference type="ARBA" id="ARBA00022989"/>
    </source>
</evidence>
<dbReference type="PANTHER" id="PTHR30482">
    <property type="entry name" value="HIGH-AFFINITY BRANCHED-CHAIN AMINO ACID TRANSPORT SYSTEM PERMEASE"/>
    <property type="match status" value="1"/>
</dbReference>
<dbReference type="Pfam" id="PF02653">
    <property type="entry name" value="BPD_transp_2"/>
    <property type="match status" value="1"/>
</dbReference>
<keyword evidence="3 6" id="KW-0812">Transmembrane</keyword>
<reference evidence="7" key="1">
    <citation type="journal article" date="2020" name="mSystems">
        <title>Genome- and Community-Level Interaction Insights into Carbon Utilization and Element Cycling Functions of Hydrothermarchaeota in Hydrothermal Sediment.</title>
        <authorList>
            <person name="Zhou Z."/>
            <person name="Liu Y."/>
            <person name="Xu W."/>
            <person name="Pan J."/>
            <person name="Luo Z.H."/>
            <person name="Li M."/>
        </authorList>
    </citation>
    <scope>NUCLEOTIDE SEQUENCE [LARGE SCALE GENOMIC DNA]</scope>
    <source>
        <strain evidence="7">HyVt-19</strain>
    </source>
</reference>
<dbReference type="InterPro" id="IPR043428">
    <property type="entry name" value="LivM-like"/>
</dbReference>
<feature type="transmembrane region" description="Helical" evidence="6">
    <location>
        <begin position="96"/>
        <end position="115"/>
    </location>
</feature>
<feature type="non-terminal residue" evidence="7">
    <location>
        <position position="1"/>
    </location>
</feature>
<keyword evidence="5 6" id="KW-0472">Membrane</keyword>
<proteinExistence type="predicted"/>
<protein>
    <submittedName>
        <fullName evidence="7">Branched-chain amino acid ABC transporter permease</fullName>
    </submittedName>
</protein>
<evidence type="ECO:0000256" key="6">
    <source>
        <dbReference type="SAM" id="Phobius"/>
    </source>
</evidence>
<dbReference type="EMBL" id="DQZW01000180">
    <property type="protein sequence ID" value="HDL90014.1"/>
    <property type="molecule type" value="Genomic_DNA"/>
</dbReference>
<gene>
    <name evidence="7" type="ORF">ENG14_03830</name>
</gene>
<accession>A0A7C0WS31</accession>
<dbReference type="CDD" id="cd06581">
    <property type="entry name" value="TM_PBP1_LivM_like"/>
    <property type="match status" value="1"/>
</dbReference>
<feature type="transmembrane region" description="Helical" evidence="6">
    <location>
        <begin position="44"/>
        <end position="64"/>
    </location>
</feature>
<feature type="transmembrane region" description="Helical" evidence="6">
    <location>
        <begin position="127"/>
        <end position="157"/>
    </location>
</feature>